<dbReference type="PANTHER" id="PTHR32243">
    <property type="entry name" value="MALTOSE TRANSPORT SYSTEM PERMEASE-RELATED"/>
    <property type="match status" value="1"/>
</dbReference>
<evidence type="ECO:0000313" key="10">
    <source>
        <dbReference type="Proteomes" id="UP000192569"/>
    </source>
</evidence>
<dbReference type="Pfam" id="PF00528">
    <property type="entry name" value="BPD_transp_1"/>
    <property type="match status" value="1"/>
</dbReference>
<keyword evidence="10" id="KW-1185">Reference proteome</keyword>
<dbReference type="STRING" id="698762.SAMN00808754_2891"/>
<dbReference type="RefSeq" id="WP_084666574.1">
    <property type="nucleotide sequence ID" value="NZ_LT838272.1"/>
</dbReference>
<evidence type="ECO:0000256" key="5">
    <source>
        <dbReference type="ARBA" id="ARBA00022989"/>
    </source>
</evidence>
<dbReference type="PANTHER" id="PTHR32243:SF18">
    <property type="entry name" value="INNER MEMBRANE ABC TRANSPORTER PERMEASE PROTEIN YCJP"/>
    <property type="match status" value="1"/>
</dbReference>
<dbReference type="OrthoDB" id="61400at2"/>
<evidence type="ECO:0000256" key="6">
    <source>
        <dbReference type="ARBA" id="ARBA00023136"/>
    </source>
</evidence>
<feature type="transmembrane region" description="Helical" evidence="7">
    <location>
        <begin position="106"/>
        <end position="127"/>
    </location>
</feature>
<keyword evidence="2 7" id="KW-0813">Transport</keyword>
<keyword evidence="6 7" id="KW-0472">Membrane</keyword>
<name>A0A1W1W1A7_9FIRM</name>
<feature type="transmembrane region" description="Helical" evidence="7">
    <location>
        <begin position="183"/>
        <end position="208"/>
    </location>
</feature>
<proteinExistence type="inferred from homology"/>
<keyword evidence="5 7" id="KW-1133">Transmembrane helix</keyword>
<accession>A0A1W1W1A7</accession>
<feature type="transmembrane region" description="Helical" evidence="7">
    <location>
        <begin position="75"/>
        <end position="94"/>
    </location>
</feature>
<keyword evidence="4 7" id="KW-0812">Transmembrane</keyword>
<dbReference type="EMBL" id="LT838272">
    <property type="protein sequence ID" value="SMB99407.1"/>
    <property type="molecule type" value="Genomic_DNA"/>
</dbReference>
<dbReference type="InterPro" id="IPR050901">
    <property type="entry name" value="BP-dep_ABC_trans_perm"/>
</dbReference>
<sequence length="277" mass="30769">MGFKKRVYNGLFYLGVIAAVTVILFPFIWQVLTSFKSPAELWSIPPKWIPSHLYMEYYYSVLVKRSFLVPVKNSFIVAGSATILCILLSSFAAYALSRLKMKGKKLILSLFLAVSMFPGIAVIGPLYLFMMKMHLLNTYWALIIPYTAFNLPLALWNLTTFFKSIPLELEESARVDGATPLVTLARIIFPLAAPGVFTTAILTFIAAWNEFLFALVFNSKVSMRTVTVAIAMFPGQFDLPWGDMAAASVIVTVPLIIMVLVFQQRIISGLTAGAIKG</sequence>
<dbReference type="Proteomes" id="UP000192569">
    <property type="component" value="Chromosome I"/>
</dbReference>
<dbReference type="SUPFAM" id="SSF161098">
    <property type="entry name" value="MetI-like"/>
    <property type="match status" value="1"/>
</dbReference>
<protein>
    <submittedName>
        <fullName evidence="9">Carbohydrate ABC transporter membrane protein 2, CUT1 family</fullName>
    </submittedName>
</protein>
<dbReference type="Gene3D" id="1.10.3720.10">
    <property type="entry name" value="MetI-like"/>
    <property type="match status" value="1"/>
</dbReference>
<keyword evidence="3" id="KW-1003">Cell membrane</keyword>
<evidence type="ECO:0000259" key="8">
    <source>
        <dbReference type="PROSITE" id="PS50928"/>
    </source>
</evidence>
<evidence type="ECO:0000256" key="7">
    <source>
        <dbReference type="RuleBase" id="RU363032"/>
    </source>
</evidence>
<feature type="transmembrane region" description="Helical" evidence="7">
    <location>
        <begin position="12"/>
        <end position="32"/>
    </location>
</feature>
<evidence type="ECO:0000256" key="2">
    <source>
        <dbReference type="ARBA" id="ARBA00022448"/>
    </source>
</evidence>
<dbReference type="InterPro" id="IPR035906">
    <property type="entry name" value="MetI-like_sf"/>
</dbReference>
<feature type="transmembrane region" description="Helical" evidence="7">
    <location>
        <begin position="244"/>
        <end position="262"/>
    </location>
</feature>
<organism evidence="9 10">
    <name type="scientific">Thermanaeromonas toyohensis ToBE</name>
    <dbReference type="NCBI Taxonomy" id="698762"/>
    <lineage>
        <taxon>Bacteria</taxon>
        <taxon>Bacillati</taxon>
        <taxon>Bacillota</taxon>
        <taxon>Clostridia</taxon>
        <taxon>Neomoorellales</taxon>
        <taxon>Neomoorellaceae</taxon>
        <taxon>Thermanaeromonas</taxon>
    </lineage>
</organism>
<gene>
    <name evidence="9" type="ORF">SAMN00808754_2891</name>
</gene>
<dbReference type="GO" id="GO:0005886">
    <property type="term" value="C:plasma membrane"/>
    <property type="evidence" value="ECO:0007669"/>
    <property type="project" value="UniProtKB-SubCell"/>
</dbReference>
<evidence type="ECO:0000256" key="1">
    <source>
        <dbReference type="ARBA" id="ARBA00004651"/>
    </source>
</evidence>
<dbReference type="CDD" id="cd06261">
    <property type="entry name" value="TM_PBP2"/>
    <property type="match status" value="1"/>
</dbReference>
<evidence type="ECO:0000313" key="9">
    <source>
        <dbReference type="EMBL" id="SMB99407.1"/>
    </source>
</evidence>
<comment type="similarity">
    <text evidence="7">Belongs to the binding-protein-dependent transport system permease family.</text>
</comment>
<dbReference type="GO" id="GO:0055085">
    <property type="term" value="P:transmembrane transport"/>
    <property type="evidence" value="ECO:0007669"/>
    <property type="project" value="InterPro"/>
</dbReference>
<reference evidence="9 10" key="1">
    <citation type="submission" date="2017-04" db="EMBL/GenBank/DDBJ databases">
        <authorList>
            <person name="Afonso C.L."/>
            <person name="Miller P.J."/>
            <person name="Scott M.A."/>
            <person name="Spackman E."/>
            <person name="Goraichik I."/>
            <person name="Dimitrov K.M."/>
            <person name="Suarez D.L."/>
            <person name="Swayne D.E."/>
        </authorList>
    </citation>
    <scope>NUCLEOTIDE SEQUENCE [LARGE SCALE GENOMIC DNA]</scope>
    <source>
        <strain evidence="9 10">ToBE</strain>
    </source>
</reference>
<evidence type="ECO:0000256" key="3">
    <source>
        <dbReference type="ARBA" id="ARBA00022475"/>
    </source>
</evidence>
<dbReference type="AlphaFoldDB" id="A0A1W1W1A7"/>
<feature type="transmembrane region" description="Helical" evidence="7">
    <location>
        <begin position="139"/>
        <end position="162"/>
    </location>
</feature>
<comment type="subcellular location">
    <subcellularLocation>
        <location evidence="1 7">Cell membrane</location>
        <topology evidence="1 7">Multi-pass membrane protein</topology>
    </subcellularLocation>
</comment>
<dbReference type="InterPro" id="IPR000515">
    <property type="entry name" value="MetI-like"/>
</dbReference>
<evidence type="ECO:0000256" key="4">
    <source>
        <dbReference type="ARBA" id="ARBA00022692"/>
    </source>
</evidence>
<feature type="domain" description="ABC transmembrane type-1" evidence="8">
    <location>
        <begin position="71"/>
        <end position="262"/>
    </location>
</feature>
<dbReference type="PROSITE" id="PS50928">
    <property type="entry name" value="ABC_TM1"/>
    <property type="match status" value="1"/>
</dbReference>